<dbReference type="EMBL" id="KQ976424">
    <property type="protein sequence ID" value="KYM88524.1"/>
    <property type="molecule type" value="Genomic_DNA"/>
</dbReference>
<accession>A0A195BRE1</accession>
<dbReference type="Proteomes" id="UP000078540">
    <property type="component" value="Unassembled WGS sequence"/>
</dbReference>
<sequence length="97" mass="11223">MYLNCRILRSVPNERLRQSLTVVTSTTYLNTGGQTYKLAIPIQFGPGQRAISSQQMILQRMISLQLLPGILWDTRNRYIKICKNFTRKSCFRTNILA</sequence>
<dbReference type="InterPro" id="IPR013989">
    <property type="entry name" value="Dev_and_cell_death_domain"/>
</dbReference>
<evidence type="ECO:0000313" key="3">
    <source>
        <dbReference type="Proteomes" id="UP000078540"/>
    </source>
</evidence>
<organism evidence="2 3">
    <name type="scientific">Atta colombica</name>
    <dbReference type="NCBI Taxonomy" id="520822"/>
    <lineage>
        <taxon>Eukaryota</taxon>
        <taxon>Metazoa</taxon>
        <taxon>Ecdysozoa</taxon>
        <taxon>Arthropoda</taxon>
        <taxon>Hexapoda</taxon>
        <taxon>Insecta</taxon>
        <taxon>Pterygota</taxon>
        <taxon>Neoptera</taxon>
        <taxon>Endopterygota</taxon>
        <taxon>Hymenoptera</taxon>
        <taxon>Apocrita</taxon>
        <taxon>Aculeata</taxon>
        <taxon>Formicoidea</taxon>
        <taxon>Formicidae</taxon>
        <taxon>Myrmicinae</taxon>
        <taxon>Atta</taxon>
    </lineage>
</organism>
<proteinExistence type="predicted"/>
<evidence type="ECO:0000259" key="1">
    <source>
        <dbReference type="PROSITE" id="PS51222"/>
    </source>
</evidence>
<feature type="domain" description="DCD" evidence="1">
    <location>
        <begin position="73"/>
        <end position="97"/>
    </location>
</feature>
<name>A0A195BRE1_9HYME</name>
<evidence type="ECO:0000313" key="2">
    <source>
        <dbReference type="EMBL" id="KYM88524.1"/>
    </source>
</evidence>
<reference evidence="2 3" key="1">
    <citation type="submission" date="2015-09" db="EMBL/GenBank/DDBJ databases">
        <title>Atta colombica WGS genome.</title>
        <authorList>
            <person name="Nygaard S."/>
            <person name="Hu H."/>
            <person name="Boomsma J."/>
            <person name="Zhang G."/>
        </authorList>
    </citation>
    <scope>NUCLEOTIDE SEQUENCE [LARGE SCALE GENOMIC DNA]</scope>
    <source>
        <strain evidence="2">Treedump-2</strain>
        <tissue evidence="2">Whole body</tissue>
    </source>
</reference>
<keyword evidence="3" id="KW-1185">Reference proteome</keyword>
<dbReference type="AlphaFoldDB" id="A0A195BRE1"/>
<dbReference type="PROSITE" id="PS51222">
    <property type="entry name" value="DCD"/>
    <property type="match status" value="1"/>
</dbReference>
<protein>
    <recommendedName>
        <fullName evidence="1">DCD domain-containing protein</fullName>
    </recommendedName>
</protein>
<gene>
    <name evidence="2" type="ORF">ALC53_03007</name>
</gene>